<reference evidence="4 5" key="1">
    <citation type="journal article" date="2016" name="Nat. Commun.">
        <title>Thousands of microbial genomes shed light on interconnected biogeochemical processes in an aquifer system.</title>
        <authorList>
            <person name="Anantharaman K."/>
            <person name="Brown C.T."/>
            <person name="Hug L.A."/>
            <person name="Sharon I."/>
            <person name="Castelle C.J."/>
            <person name="Probst A.J."/>
            <person name="Thomas B.C."/>
            <person name="Singh A."/>
            <person name="Wilkins M.J."/>
            <person name="Karaoz U."/>
            <person name="Brodie E.L."/>
            <person name="Williams K.H."/>
            <person name="Hubbard S.S."/>
            <person name="Banfield J.F."/>
        </authorList>
    </citation>
    <scope>NUCLEOTIDE SEQUENCE [LARGE SCALE GENOMIC DNA]</scope>
</reference>
<dbReference type="PANTHER" id="PTHR43116:SF3">
    <property type="entry name" value="CLASS I PEPTIDE CHAIN RELEASE FACTOR"/>
    <property type="match status" value="1"/>
</dbReference>
<gene>
    <name evidence="4" type="ORF">A2Y64_02740</name>
</gene>
<dbReference type="PROSITE" id="PS00745">
    <property type="entry name" value="RF_PROK_I"/>
    <property type="match status" value="1"/>
</dbReference>
<evidence type="ECO:0000256" key="1">
    <source>
        <dbReference type="ARBA" id="ARBA00010835"/>
    </source>
</evidence>
<name>A0A1F5FER0_9BACT</name>
<dbReference type="InterPro" id="IPR000352">
    <property type="entry name" value="Pep_chain_release_fac_I"/>
</dbReference>
<dbReference type="Pfam" id="PF00472">
    <property type="entry name" value="RF-1"/>
    <property type="match status" value="1"/>
</dbReference>
<comment type="similarity">
    <text evidence="1">Belongs to the prokaryotic/mitochondrial release factor family.</text>
</comment>
<dbReference type="PANTHER" id="PTHR43116">
    <property type="entry name" value="PEPTIDE CHAIN RELEASE FACTOR 2"/>
    <property type="match status" value="1"/>
</dbReference>
<dbReference type="EMBL" id="MFAF01000050">
    <property type="protein sequence ID" value="OGD78101.1"/>
    <property type="molecule type" value="Genomic_DNA"/>
</dbReference>
<feature type="domain" description="Prokaryotic-type class I peptide chain release factors" evidence="3">
    <location>
        <begin position="44"/>
        <end position="60"/>
    </location>
</feature>
<dbReference type="GO" id="GO:0005737">
    <property type="term" value="C:cytoplasm"/>
    <property type="evidence" value="ECO:0007669"/>
    <property type="project" value="UniProtKB-ARBA"/>
</dbReference>
<evidence type="ECO:0000256" key="2">
    <source>
        <dbReference type="ARBA" id="ARBA00022917"/>
    </source>
</evidence>
<dbReference type="STRING" id="1817816.A2Y64_02740"/>
<evidence type="ECO:0000313" key="5">
    <source>
        <dbReference type="Proteomes" id="UP000177187"/>
    </source>
</evidence>
<dbReference type="GO" id="GO:0003747">
    <property type="term" value="F:translation release factor activity"/>
    <property type="evidence" value="ECO:0007669"/>
    <property type="project" value="InterPro"/>
</dbReference>
<dbReference type="FunFam" id="3.30.160.20:FF:000004">
    <property type="entry name" value="Peptide chain release factor 1"/>
    <property type="match status" value="1"/>
</dbReference>
<dbReference type="AlphaFoldDB" id="A0A1F5FER0"/>
<dbReference type="Gene3D" id="3.30.160.20">
    <property type="match status" value="1"/>
</dbReference>
<dbReference type="Proteomes" id="UP000177187">
    <property type="component" value="Unassembled WGS sequence"/>
</dbReference>
<protein>
    <recommendedName>
        <fullName evidence="3">Prokaryotic-type class I peptide chain release factors domain-containing protein</fullName>
    </recommendedName>
</protein>
<evidence type="ECO:0000313" key="4">
    <source>
        <dbReference type="EMBL" id="OGD78101.1"/>
    </source>
</evidence>
<keyword evidence="2" id="KW-0648">Protein biosynthesis</keyword>
<organism evidence="4 5">
    <name type="scientific">Candidatus Coatesbacteria bacterium RBG_13_66_14</name>
    <dbReference type="NCBI Taxonomy" id="1817816"/>
    <lineage>
        <taxon>Bacteria</taxon>
        <taxon>Candidatus Coatesiibacteriota</taxon>
    </lineage>
</organism>
<sequence length="173" mass="19765">MRLSPFDANHRRHTSFAALYAYPDLDTDVEVAITPDDLRVDVFRASGHGGQSVNTTDSAVRITHLPTGITVSCQNERSQKYNRESAMRVLRARLADYYRREREKEIADSKAAKRDIAWGSQIRNYVLHPYRLVKDPRTGEETSNVDAVLDGDLDRFVEAYLRWNHGKEGKKNG</sequence>
<dbReference type="InterPro" id="IPR045853">
    <property type="entry name" value="Pep_chain_release_fac_I_sf"/>
</dbReference>
<proteinExistence type="inferred from homology"/>
<evidence type="ECO:0000259" key="3">
    <source>
        <dbReference type="PROSITE" id="PS00745"/>
    </source>
</evidence>
<dbReference type="Gene3D" id="3.30.70.1660">
    <property type="match status" value="1"/>
</dbReference>
<accession>A0A1F5FER0</accession>
<dbReference type="SUPFAM" id="SSF75620">
    <property type="entry name" value="Release factor"/>
    <property type="match status" value="1"/>
</dbReference>
<comment type="caution">
    <text evidence="4">The sequence shown here is derived from an EMBL/GenBank/DDBJ whole genome shotgun (WGS) entry which is preliminary data.</text>
</comment>